<organism evidence="8 9">
    <name type="scientific">Hermanssonia centrifuga</name>
    <dbReference type="NCBI Taxonomy" id="98765"/>
    <lineage>
        <taxon>Eukaryota</taxon>
        <taxon>Fungi</taxon>
        <taxon>Dikarya</taxon>
        <taxon>Basidiomycota</taxon>
        <taxon>Agaricomycotina</taxon>
        <taxon>Agaricomycetes</taxon>
        <taxon>Polyporales</taxon>
        <taxon>Meruliaceae</taxon>
        <taxon>Hermanssonia</taxon>
    </lineage>
</organism>
<dbReference type="STRING" id="98765.A0A2R6NNY5"/>
<dbReference type="PANTHER" id="PTHR11380">
    <property type="entry name" value="TRANSCRIPTION INITIATION FACTOR TFIID/SUPT3-RELATED"/>
    <property type="match status" value="1"/>
</dbReference>
<dbReference type="Gene3D" id="1.10.20.10">
    <property type="entry name" value="Histone, subunit A"/>
    <property type="match status" value="1"/>
</dbReference>
<keyword evidence="3" id="KW-0804">Transcription</keyword>
<evidence type="ECO:0000256" key="5">
    <source>
        <dbReference type="ARBA" id="ARBA00038392"/>
    </source>
</evidence>
<dbReference type="PANTHER" id="PTHR11380:SF5">
    <property type="entry name" value="TRANSCRIPTION INITIATION FACTOR TFIID SUBUNIT 13"/>
    <property type="match status" value="1"/>
</dbReference>
<dbReference type="SUPFAM" id="SSF47113">
    <property type="entry name" value="Histone-fold"/>
    <property type="match status" value="1"/>
</dbReference>
<dbReference type="GO" id="GO:0051123">
    <property type="term" value="P:RNA polymerase II preinitiation complex assembly"/>
    <property type="evidence" value="ECO:0007669"/>
    <property type="project" value="TreeGrafter"/>
</dbReference>
<dbReference type="EMBL" id="MLYV02001019">
    <property type="protein sequence ID" value="PSR74138.1"/>
    <property type="molecule type" value="Genomic_DNA"/>
</dbReference>
<proteinExistence type="inferred from homology"/>
<evidence type="ECO:0000256" key="6">
    <source>
        <dbReference type="ARBA" id="ARBA00040136"/>
    </source>
</evidence>
<comment type="similarity">
    <text evidence="5">Belongs to the TAF13 family.</text>
</comment>
<dbReference type="InterPro" id="IPR009072">
    <property type="entry name" value="Histone-fold"/>
</dbReference>
<feature type="region of interest" description="Disordered" evidence="7">
    <location>
        <begin position="68"/>
        <end position="110"/>
    </location>
</feature>
<evidence type="ECO:0000256" key="7">
    <source>
        <dbReference type="SAM" id="MobiDB-lite"/>
    </source>
</evidence>
<dbReference type="Proteomes" id="UP000186601">
    <property type="component" value="Unassembled WGS sequence"/>
</dbReference>
<dbReference type="CDD" id="cd07978">
    <property type="entry name" value="HFD_TAF13"/>
    <property type="match status" value="1"/>
</dbReference>
<keyword evidence="4" id="KW-0539">Nucleus</keyword>
<evidence type="ECO:0000256" key="4">
    <source>
        <dbReference type="ARBA" id="ARBA00023242"/>
    </source>
</evidence>
<sequence length="247" mass="26963">MSYYPPTGTSYPYSGYHPPSATAYHNAAHTTGAYPSAYQTPYPPTAVTGYGATWPYAYSYYPPQQTAQATGSTLRPAPAPISTTTQISTAPTTSTTTSTAPTVSTLAPHSAQRTYSTSTYTYPSYRDSYATSGSRGVGKKSTFRGLFTKELRNLMYGFGDDRNPANDTVNVMEEILVEYIVDVCQTALAPGKKSRLSIEDLRRALSRPADAKKLARMEELLFMQEDIKRARAQFETNDVGQAQASAF</sequence>
<evidence type="ECO:0000256" key="3">
    <source>
        <dbReference type="ARBA" id="ARBA00023163"/>
    </source>
</evidence>
<evidence type="ECO:0000313" key="8">
    <source>
        <dbReference type="EMBL" id="PSR74138.1"/>
    </source>
</evidence>
<dbReference type="InterPro" id="IPR003195">
    <property type="entry name" value="TFIID_TAF13"/>
</dbReference>
<name>A0A2R6NNY5_9APHY</name>
<accession>A0A2R6NNY5</accession>
<dbReference type="AlphaFoldDB" id="A0A2R6NNY5"/>
<reference evidence="8 9" key="1">
    <citation type="submission" date="2018-02" db="EMBL/GenBank/DDBJ databases">
        <title>Genome sequence of the basidiomycete white-rot fungus Phlebia centrifuga.</title>
        <authorList>
            <person name="Granchi Z."/>
            <person name="Peng M."/>
            <person name="de Vries R.P."/>
            <person name="Hilden K."/>
            <person name="Makela M.R."/>
            <person name="Grigoriev I."/>
            <person name="Riley R."/>
        </authorList>
    </citation>
    <scope>NUCLEOTIDE SEQUENCE [LARGE SCALE GENOMIC DNA]</scope>
    <source>
        <strain evidence="8 9">FBCC195</strain>
    </source>
</reference>
<evidence type="ECO:0000256" key="1">
    <source>
        <dbReference type="ARBA" id="ARBA00004123"/>
    </source>
</evidence>
<comment type="subcellular location">
    <subcellularLocation>
        <location evidence="1">Nucleus</location>
    </subcellularLocation>
</comment>
<keyword evidence="2" id="KW-0805">Transcription regulation</keyword>
<comment type="caution">
    <text evidence="8">The sequence shown here is derived from an EMBL/GenBank/DDBJ whole genome shotgun (WGS) entry which is preliminary data.</text>
</comment>
<dbReference type="OrthoDB" id="10266074at2759"/>
<gene>
    <name evidence="8" type="ORF">PHLCEN_2v10094</name>
</gene>
<protein>
    <recommendedName>
        <fullName evidence="6">Transcription initiation factor TFIID subunit 13</fullName>
    </recommendedName>
</protein>
<keyword evidence="9" id="KW-1185">Reference proteome</keyword>
<dbReference type="Pfam" id="PF02269">
    <property type="entry name" value="TFIID-18kDa"/>
    <property type="match status" value="1"/>
</dbReference>
<dbReference type="GO" id="GO:0046982">
    <property type="term" value="F:protein heterodimerization activity"/>
    <property type="evidence" value="ECO:0007669"/>
    <property type="project" value="InterPro"/>
</dbReference>
<evidence type="ECO:0000313" key="9">
    <source>
        <dbReference type="Proteomes" id="UP000186601"/>
    </source>
</evidence>
<feature type="compositionally biased region" description="Low complexity" evidence="7">
    <location>
        <begin position="80"/>
        <end position="110"/>
    </location>
</feature>
<dbReference type="GO" id="GO:0005669">
    <property type="term" value="C:transcription factor TFIID complex"/>
    <property type="evidence" value="ECO:0007669"/>
    <property type="project" value="TreeGrafter"/>
</dbReference>
<evidence type="ECO:0000256" key="2">
    <source>
        <dbReference type="ARBA" id="ARBA00023015"/>
    </source>
</evidence>